<gene>
    <name evidence="2" type="ORF">P2L57_39075</name>
</gene>
<sequence>MRRRSGPKPNGADSRSGGEQQAAWAREAEEAAREPEPLCELCGGPRDGNPSVIDPELADASPPDGLHCPSCRLQLAAQPKTRLGRMLRRLA</sequence>
<reference evidence="2 3" key="1">
    <citation type="submission" date="2023-03" db="EMBL/GenBank/DDBJ databases">
        <title>Draft genome sequence of type strain Streptomyces ferralitis JCM 14344.</title>
        <authorList>
            <person name="Klaysubun C."/>
            <person name="Duangmal K."/>
        </authorList>
    </citation>
    <scope>NUCLEOTIDE SEQUENCE [LARGE SCALE GENOMIC DNA]</scope>
    <source>
        <strain evidence="2 3">JCM 14344</strain>
    </source>
</reference>
<proteinExistence type="predicted"/>
<evidence type="ECO:0000313" key="2">
    <source>
        <dbReference type="EMBL" id="MDF2261504.1"/>
    </source>
</evidence>
<name>A0ABT5ZCI5_9ACTN</name>
<evidence type="ECO:0000256" key="1">
    <source>
        <dbReference type="SAM" id="MobiDB-lite"/>
    </source>
</evidence>
<dbReference type="Proteomes" id="UP001220022">
    <property type="component" value="Unassembled WGS sequence"/>
</dbReference>
<organism evidence="2 3">
    <name type="scientific">Streptantibioticus ferralitis</name>
    <dbReference type="NCBI Taxonomy" id="236510"/>
    <lineage>
        <taxon>Bacteria</taxon>
        <taxon>Bacillati</taxon>
        <taxon>Actinomycetota</taxon>
        <taxon>Actinomycetes</taxon>
        <taxon>Kitasatosporales</taxon>
        <taxon>Streptomycetaceae</taxon>
        <taxon>Streptantibioticus</taxon>
    </lineage>
</organism>
<dbReference type="RefSeq" id="WP_275823204.1">
    <property type="nucleotide sequence ID" value="NZ_BAAANM010000055.1"/>
</dbReference>
<evidence type="ECO:0000313" key="3">
    <source>
        <dbReference type="Proteomes" id="UP001220022"/>
    </source>
</evidence>
<keyword evidence="3" id="KW-1185">Reference proteome</keyword>
<protein>
    <submittedName>
        <fullName evidence="2">Uncharacterized protein</fullName>
    </submittedName>
</protein>
<dbReference type="EMBL" id="JARHTQ010000062">
    <property type="protein sequence ID" value="MDF2261504.1"/>
    <property type="molecule type" value="Genomic_DNA"/>
</dbReference>
<feature type="region of interest" description="Disordered" evidence="1">
    <location>
        <begin position="1"/>
        <end position="64"/>
    </location>
</feature>
<comment type="caution">
    <text evidence="2">The sequence shown here is derived from an EMBL/GenBank/DDBJ whole genome shotgun (WGS) entry which is preliminary data.</text>
</comment>
<feature type="compositionally biased region" description="Basic and acidic residues" evidence="1">
    <location>
        <begin position="26"/>
        <end position="36"/>
    </location>
</feature>
<accession>A0ABT5ZCI5</accession>